<feature type="compositionally biased region" description="Basic residues" evidence="1">
    <location>
        <begin position="197"/>
        <end position="207"/>
    </location>
</feature>
<feature type="compositionally biased region" description="Polar residues" evidence="1">
    <location>
        <begin position="178"/>
        <end position="196"/>
    </location>
</feature>
<keyword evidence="3" id="KW-1185">Reference proteome</keyword>
<protein>
    <submittedName>
        <fullName evidence="2">Uncharacterized protein</fullName>
    </submittedName>
</protein>
<dbReference type="EMBL" id="JAPFFF010000009">
    <property type="protein sequence ID" value="KAK8882300.1"/>
    <property type="molecule type" value="Genomic_DNA"/>
</dbReference>
<comment type="caution">
    <text evidence="2">The sequence shown here is derived from an EMBL/GenBank/DDBJ whole genome shotgun (WGS) entry which is preliminary data.</text>
</comment>
<gene>
    <name evidence="2" type="ORF">M9Y10_044942</name>
</gene>
<evidence type="ECO:0000313" key="3">
    <source>
        <dbReference type="Proteomes" id="UP001470230"/>
    </source>
</evidence>
<dbReference type="Proteomes" id="UP001470230">
    <property type="component" value="Unassembled WGS sequence"/>
</dbReference>
<feature type="region of interest" description="Disordered" evidence="1">
    <location>
        <begin position="89"/>
        <end position="156"/>
    </location>
</feature>
<proteinExistence type="predicted"/>
<feature type="region of interest" description="Disordered" evidence="1">
    <location>
        <begin position="178"/>
        <end position="247"/>
    </location>
</feature>
<organism evidence="2 3">
    <name type="scientific">Tritrichomonas musculus</name>
    <dbReference type="NCBI Taxonomy" id="1915356"/>
    <lineage>
        <taxon>Eukaryota</taxon>
        <taxon>Metamonada</taxon>
        <taxon>Parabasalia</taxon>
        <taxon>Tritrichomonadida</taxon>
        <taxon>Tritrichomonadidae</taxon>
        <taxon>Tritrichomonas</taxon>
    </lineage>
</organism>
<name>A0ABR2JTU4_9EUKA</name>
<feature type="compositionally biased region" description="Acidic residues" evidence="1">
    <location>
        <begin position="212"/>
        <end position="221"/>
    </location>
</feature>
<sequence>MNFHGDQDAFNFGFRENSLEDIPAADFHSNPSEFSAINQIPQRRKSLINFSALGSTSTNNAMNSGMRNENNDFSNANDKMRLIPSRMLSNMGGVQGDDFDQQNQKAENPYENPYKSSPPKDNIGLPPLSTLLGFSDQDSNQSQSPPPSPHVQTQKPQNQLKFFQKEKPFFNDDYSDKTSVTISDSSSGKAIQPTTKQAKKGILKQSKKNQYQDEDISDEQQPEIKVNSQKAKEPPPPPPPELKMDLNSSFDSAFDNFRHYFFNEFKAILRPYSLPIATPEIDNFTSSLIDEISKSIILPTQTDKNQALIARTNDTVSVLIKEETSQITESMKQKSIRMKSLEEKDLSDLKKLELEIKDLTSHYSKLSVHVLKTLNHERTELFRVNESDKLNQKTLLETKRKLNLKLLELESMKNRQSNEVLHLQRTENNLYSSREELRERLLGSYDMRYNKLRAKILSEIDSLTEYIEDPILETISTKSDEIKSILKFGEASQELNNEKQVIDRYPPQQILIMPQNIPCNKNQNNEENSEEVDEINEFSNLKSIAMKKLEELRMQRQNAFKGIYPKTKGKKKA</sequence>
<evidence type="ECO:0000313" key="2">
    <source>
        <dbReference type="EMBL" id="KAK8882300.1"/>
    </source>
</evidence>
<accession>A0ABR2JTU4</accession>
<reference evidence="2 3" key="1">
    <citation type="submission" date="2024-04" db="EMBL/GenBank/DDBJ databases">
        <title>Tritrichomonas musculus Genome.</title>
        <authorList>
            <person name="Alves-Ferreira E."/>
            <person name="Grigg M."/>
            <person name="Lorenzi H."/>
            <person name="Galac M."/>
        </authorList>
    </citation>
    <scope>NUCLEOTIDE SEQUENCE [LARGE SCALE GENOMIC DNA]</scope>
    <source>
        <strain evidence="2 3">EAF2021</strain>
    </source>
</reference>
<evidence type="ECO:0000256" key="1">
    <source>
        <dbReference type="SAM" id="MobiDB-lite"/>
    </source>
</evidence>